<evidence type="ECO:0000313" key="2">
    <source>
        <dbReference type="EMBL" id="GFM38367.1"/>
    </source>
</evidence>
<evidence type="ECO:0000256" key="1">
    <source>
        <dbReference type="SAM" id="MobiDB-lite"/>
    </source>
</evidence>
<reference evidence="2 3" key="1">
    <citation type="submission" date="2020-05" db="EMBL/GenBank/DDBJ databases">
        <title>Draft genome sequence of Desulfovibrio psychrotolerans JS1T.</title>
        <authorList>
            <person name="Ueno A."/>
            <person name="Tamazawa S."/>
            <person name="Tamamura S."/>
            <person name="Murakami T."/>
            <person name="Kiyama T."/>
            <person name="Inomata H."/>
            <person name="Amano Y."/>
            <person name="Miyakawa K."/>
            <person name="Tamaki H."/>
            <person name="Naganuma T."/>
            <person name="Kaneko K."/>
        </authorList>
    </citation>
    <scope>NUCLEOTIDE SEQUENCE [LARGE SCALE GENOMIC DNA]</scope>
    <source>
        <strain evidence="2 3">JS1</strain>
    </source>
</reference>
<dbReference type="EMBL" id="BLVP01000036">
    <property type="protein sequence ID" value="GFM38367.1"/>
    <property type="molecule type" value="Genomic_DNA"/>
</dbReference>
<feature type="region of interest" description="Disordered" evidence="1">
    <location>
        <begin position="47"/>
        <end position="70"/>
    </location>
</feature>
<dbReference type="AlphaFoldDB" id="A0A7J0BXE2"/>
<dbReference type="RefSeq" id="WP_174410978.1">
    <property type="nucleotide sequence ID" value="NZ_BLVP01000036.1"/>
</dbReference>
<accession>A0A7J0BXE2</accession>
<comment type="caution">
    <text evidence="2">The sequence shown here is derived from an EMBL/GenBank/DDBJ whole genome shotgun (WGS) entry which is preliminary data.</text>
</comment>
<organism evidence="2 3">
    <name type="scientific">Desulfovibrio psychrotolerans</name>
    <dbReference type="NCBI Taxonomy" id="415242"/>
    <lineage>
        <taxon>Bacteria</taxon>
        <taxon>Pseudomonadati</taxon>
        <taxon>Thermodesulfobacteriota</taxon>
        <taxon>Desulfovibrionia</taxon>
        <taxon>Desulfovibrionales</taxon>
        <taxon>Desulfovibrionaceae</taxon>
        <taxon>Desulfovibrio</taxon>
    </lineage>
</organism>
<keyword evidence="3" id="KW-1185">Reference proteome</keyword>
<gene>
    <name evidence="2" type="ORF">DSM19430T_30510</name>
</gene>
<sequence length="70" mass="7884">MPEQGAEGHIYAAVSIEKCAWLGVGVDEPRSAPDFFMPERFKKLVRGKAADKKGEEKQKQSRTYTIKKKS</sequence>
<feature type="compositionally biased region" description="Basic and acidic residues" evidence="1">
    <location>
        <begin position="47"/>
        <end position="59"/>
    </location>
</feature>
<protein>
    <submittedName>
        <fullName evidence="2">Uncharacterized protein</fullName>
    </submittedName>
</protein>
<proteinExistence type="predicted"/>
<name>A0A7J0BXE2_9BACT</name>
<evidence type="ECO:0000313" key="3">
    <source>
        <dbReference type="Proteomes" id="UP000503820"/>
    </source>
</evidence>
<dbReference type="Proteomes" id="UP000503820">
    <property type="component" value="Unassembled WGS sequence"/>
</dbReference>